<dbReference type="RefSeq" id="WP_158367380.1">
    <property type="nucleotide sequence ID" value="NZ_JAOQJU010000001.1"/>
</dbReference>
<evidence type="ECO:0000313" key="1">
    <source>
        <dbReference type="EMBL" id="MCU6685191.1"/>
    </source>
</evidence>
<name>A0ABT2RIR6_9FIRM</name>
<sequence length="109" mass="13114">MRKNEKLLLLQALKGEAAAWRKLALQISAEEEEGIDQELCRVLLNQAMELGDEESFFLYYRMFPEENIQFDDESYKEMTMEYLETDDPQVKEGLKRYLTFFREKRQMNN</sequence>
<organism evidence="1 2">
    <name type="scientific">Dorea acetigenes</name>
    <dbReference type="NCBI Taxonomy" id="2981787"/>
    <lineage>
        <taxon>Bacteria</taxon>
        <taxon>Bacillati</taxon>
        <taxon>Bacillota</taxon>
        <taxon>Clostridia</taxon>
        <taxon>Lachnospirales</taxon>
        <taxon>Lachnospiraceae</taxon>
        <taxon>Dorea</taxon>
    </lineage>
</organism>
<dbReference type="EMBL" id="JAOQJU010000001">
    <property type="protein sequence ID" value="MCU6685191.1"/>
    <property type="molecule type" value="Genomic_DNA"/>
</dbReference>
<dbReference type="Proteomes" id="UP001652431">
    <property type="component" value="Unassembled WGS sequence"/>
</dbReference>
<evidence type="ECO:0000313" key="2">
    <source>
        <dbReference type="Proteomes" id="UP001652431"/>
    </source>
</evidence>
<reference evidence="1 2" key="1">
    <citation type="journal article" date="2021" name="ISME Commun">
        <title>Automated analysis of genomic sequences facilitates high-throughput and comprehensive description of bacteria.</title>
        <authorList>
            <person name="Hitch T.C.A."/>
        </authorList>
    </citation>
    <scope>NUCLEOTIDE SEQUENCE [LARGE SCALE GENOMIC DNA]</scope>
    <source>
        <strain evidence="1 2">Sanger_03</strain>
    </source>
</reference>
<proteinExistence type="predicted"/>
<comment type="caution">
    <text evidence="1">The sequence shown here is derived from an EMBL/GenBank/DDBJ whole genome shotgun (WGS) entry which is preliminary data.</text>
</comment>
<gene>
    <name evidence="1" type="ORF">OCV99_01250</name>
</gene>
<protein>
    <submittedName>
        <fullName evidence="1">Uncharacterized protein</fullName>
    </submittedName>
</protein>
<keyword evidence="2" id="KW-1185">Reference proteome</keyword>
<accession>A0ABT2RIR6</accession>